<protein>
    <recommendedName>
        <fullName evidence="3">DNA-binding protein (MmcQ/YjbR family)</fullName>
    </recommendedName>
</protein>
<dbReference type="InterPro" id="IPR007351">
    <property type="entry name" value="YjbR"/>
</dbReference>
<dbReference type="SUPFAM" id="SSF142906">
    <property type="entry name" value="YjbR-like"/>
    <property type="match status" value="1"/>
</dbReference>
<evidence type="ECO:0008006" key="3">
    <source>
        <dbReference type="Google" id="ProtNLM"/>
    </source>
</evidence>
<dbReference type="Gene3D" id="3.90.1150.30">
    <property type="match status" value="1"/>
</dbReference>
<evidence type="ECO:0000313" key="1">
    <source>
        <dbReference type="EMBL" id="RJF95262.1"/>
    </source>
</evidence>
<organism evidence="1 2">
    <name type="scientific">Noviherbaspirillum saxi</name>
    <dbReference type="NCBI Taxonomy" id="2320863"/>
    <lineage>
        <taxon>Bacteria</taxon>
        <taxon>Pseudomonadati</taxon>
        <taxon>Pseudomonadota</taxon>
        <taxon>Betaproteobacteria</taxon>
        <taxon>Burkholderiales</taxon>
        <taxon>Oxalobacteraceae</taxon>
        <taxon>Noviherbaspirillum</taxon>
    </lineage>
</organism>
<dbReference type="AlphaFoldDB" id="A0A3A3FP86"/>
<evidence type="ECO:0000313" key="2">
    <source>
        <dbReference type="Proteomes" id="UP000265955"/>
    </source>
</evidence>
<dbReference type="RefSeq" id="WP_119770413.1">
    <property type="nucleotide sequence ID" value="NZ_QYUO01000002.1"/>
</dbReference>
<dbReference type="PANTHER" id="PTHR35145">
    <property type="entry name" value="CYTOPLASMIC PROTEIN-RELATED"/>
    <property type="match status" value="1"/>
</dbReference>
<dbReference type="InterPro" id="IPR038056">
    <property type="entry name" value="YjbR-like_sf"/>
</dbReference>
<name>A0A3A3FP86_9BURK</name>
<accession>A0A3A3FP86</accession>
<dbReference type="Proteomes" id="UP000265955">
    <property type="component" value="Unassembled WGS sequence"/>
</dbReference>
<sequence length="135" mass="15388">MDVVAVKEHCSRYPGASSKVFGPPSNVLAYTVGDKQFAYFKTSEPEKWRFSIRTTPDRFLELTNVPGIKPARYMARFHWVTIVDVRTIPPDYLQELIMWSYKKALGSLTKRQQLAIVNERPNNTASMPTLPQGPV</sequence>
<dbReference type="EMBL" id="QYUO01000002">
    <property type="protein sequence ID" value="RJF95262.1"/>
    <property type="molecule type" value="Genomic_DNA"/>
</dbReference>
<comment type="caution">
    <text evidence="1">The sequence shown here is derived from an EMBL/GenBank/DDBJ whole genome shotgun (WGS) entry which is preliminary data.</text>
</comment>
<dbReference type="Pfam" id="PF04237">
    <property type="entry name" value="YjbR"/>
    <property type="match status" value="1"/>
</dbReference>
<dbReference type="PANTHER" id="PTHR35145:SF1">
    <property type="entry name" value="CYTOPLASMIC PROTEIN"/>
    <property type="match status" value="1"/>
</dbReference>
<keyword evidence="2" id="KW-1185">Reference proteome</keyword>
<proteinExistence type="predicted"/>
<reference evidence="2" key="1">
    <citation type="submission" date="2018-09" db="EMBL/GenBank/DDBJ databases">
        <authorList>
            <person name="Zhu H."/>
        </authorList>
    </citation>
    <scope>NUCLEOTIDE SEQUENCE [LARGE SCALE GENOMIC DNA]</scope>
    <source>
        <strain evidence="2">K1R23-30</strain>
    </source>
</reference>
<gene>
    <name evidence="1" type="ORF">D3871_17635</name>
</gene>
<dbReference type="OrthoDB" id="9804614at2"/>
<dbReference type="InterPro" id="IPR058532">
    <property type="entry name" value="YjbR/MT2646/Rv2570-like"/>
</dbReference>